<dbReference type="InterPro" id="IPR037002">
    <property type="entry name" value="Microviridae_protein_F_sf"/>
</dbReference>
<dbReference type="InterPro" id="IPR016184">
    <property type="entry name" value="Capsid/spike_ssDNA_virus"/>
</dbReference>
<evidence type="ECO:0000256" key="3">
    <source>
        <dbReference type="ARBA" id="ARBA00022431"/>
    </source>
</evidence>
<proteinExistence type="inferred from homology"/>
<name>A0A8F5MLJ7_9VIRU</name>
<evidence type="ECO:0000256" key="1">
    <source>
        <dbReference type="ARBA" id="ARBA00004328"/>
    </source>
</evidence>
<dbReference type="GO" id="GO:0039615">
    <property type="term" value="C:T=1 icosahedral viral capsid"/>
    <property type="evidence" value="ECO:0007669"/>
    <property type="project" value="UniProtKB-KW"/>
</dbReference>
<keyword evidence="5" id="KW-0946">Virion</keyword>
<dbReference type="Pfam" id="PF02305">
    <property type="entry name" value="Phage_F"/>
    <property type="match status" value="1"/>
</dbReference>
<comment type="subcellular location">
    <subcellularLocation>
        <location evidence="1">Virion</location>
    </subcellularLocation>
</comment>
<dbReference type="GO" id="GO:0005198">
    <property type="term" value="F:structural molecule activity"/>
    <property type="evidence" value="ECO:0007669"/>
    <property type="project" value="InterPro"/>
</dbReference>
<keyword evidence="3" id="KW-1140">T=1 icosahedral capsid protein</keyword>
<evidence type="ECO:0000256" key="5">
    <source>
        <dbReference type="ARBA" id="ARBA00022844"/>
    </source>
</evidence>
<dbReference type="SUPFAM" id="SSF88645">
    <property type="entry name" value="ssDNA viruses"/>
    <property type="match status" value="1"/>
</dbReference>
<protein>
    <submittedName>
        <fullName evidence="6">Major capsid protein</fullName>
    </submittedName>
</protein>
<evidence type="ECO:0000256" key="4">
    <source>
        <dbReference type="ARBA" id="ARBA00022561"/>
    </source>
</evidence>
<evidence type="ECO:0000256" key="2">
    <source>
        <dbReference type="ARBA" id="ARBA00009963"/>
    </source>
</evidence>
<dbReference type="Gene3D" id="2.60.169.10">
    <property type="entry name" value="Microviridae F protein"/>
    <property type="match status" value="2"/>
</dbReference>
<reference evidence="6" key="1">
    <citation type="submission" date="2021-04" db="EMBL/GenBank/DDBJ databases">
        <title>Genomes of microviruses identified in yellow-bellied marmot fecal samples.</title>
        <authorList>
            <person name="Varsani A."/>
            <person name="Kraberger S."/>
            <person name="Chatterjee A."/>
            <person name="Richet C."/>
            <person name="Fontenele R.S."/>
            <person name="Schmidlin K."/>
            <person name="Blumstein D.T."/>
        </authorList>
    </citation>
    <scope>NUCLEOTIDE SEQUENCE</scope>
    <source>
        <strain evidence="6">Mar12</strain>
    </source>
</reference>
<evidence type="ECO:0000313" key="6">
    <source>
        <dbReference type="EMBL" id="QXN75036.1"/>
    </source>
</evidence>
<dbReference type="InterPro" id="IPR003514">
    <property type="entry name" value="Microviridae_protein_F"/>
</dbReference>
<sequence>MKRRQSDSFNLAPLLRRKRTVFPQDSSLLTTFDTGKLIPLCVKEIYPGDQINEDVSVVLRGLTPLNPVMDNAFFDVYSFFVPNRLTWEHWEEFISGSAQPDEYTTPSEYNVPQIYFGGIQDQTIADGFQNHLLDYMGVGYADSSKNLDVLEPVSALYPRAYVKIWNDWFRDENLQQSAHLYTDDSDRQYPRSGDPLQTAELGRDLLPVSRYHDYFTSALPAPQKAPPVTLPLGQFADVVVSDGKSGRSWVKDARHQQIDPDETLANAFSPIWNQGATGFQGPNMLLSFPALGGTVVKNSIEGDVPYSTSDVALYTQYSNGDLRADLSQASAVSVNAMRLAFQTQRFYEALAVAGSRYQESMRSLFGVYATDSRLQRAELLGGKRFPIFQHQVAQTSESNDQLALGATGAFSFTTARGRMTRKGFTEHGIYFVVGCVRTADTYSQGIPVQFSRRVKFDYYFPTFAHLGQQPIYTKELYNDKSVVTPTRVFGYKEPWAELRTSQNRTSAYMRTSAQNTLARWHYGRYFSNPPVLSPAFVAQGVDEVDRTIAVTTANTHQWLCNVFFQTSIIRVAPKYGYSGYIDHD</sequence>
<comment type="similarity">
    <text evidence="2">Belongs to the microviridae F protein family.</text>
</comment>
<dbReference type="EMBL" id="MZ089758">
    <property type="protein sequence ID" value="QXN75036.1"/>
    <property type="molecule type" value="Genomic_DNA"/>
</dbReference>
<organism evidence="6">
    <name type="scientific">Microvirus mar12</name>
    <dbReference type="NCBI Taxonomy" id="2851144"/>
    <lineage>
        <taxon>Viruses</taxon>
        <taxon>Monodnaviria</taxon>
        <taxon>Sangervirae</taxon>
        <taxon>Phixviricota</taxon>
        <taxon>Malgrandaviricetes</taxon>
        <taxon>Petitvirales</taxon>
        <taxon>Microviridae</taxon>
    </lineage>
</organism>
<keyword evidence="4" id="KW-0167">Capsid protein</keyword>
<accession>A0A8F5MLJ7</accession>